<dbReference type="RefSeq" id="WP_131755265.1">
    <property type="nucleotide sequence ID" value="NZ_CAACUY010000004.1"/>
</dbReference>
<comment type="caution">
    <text evidence="2">The sequence shown here is derived from an EMBL/GenBank/DDBJ whole genome shotgun (WGS) entry which is preliminary data.</text>
</comment>
<evidence type="ECO:0000313" key="2">
    <source>
        <dbReference type="EMBL" id="MFD0685846.1"/>
    </source>
</evidence>
<keyword evidence="3" id="KW-1185">Reference proteome</keyword>
<dbReference type="EMBL" id="JBHTGP010000006">
    <property type="protein sequence ID" value="MFD0685846.1"/>
    <property type="molecule type" value="Genomic_DNA"/>
</dbReference>
<dbReference type="InterPro" id="IPR036388">
    <property type="entry name" value="WH-like_DNA-bd_sf"/>
</dbReference>
<organism evidence="2 3">
    <name type="scientific">Actinomadura fibrosa</name>
    <dbReference type="NCBI Taxonomy" id="111802"/>
    <lineage>
        <taxon>Bacteria</taxon>
        <taxon>Bacillati</taxon>
        <taxon>Actinomycetota</taxon>
        <taxon>Actinomycetes</taxon>
        <taxon>Streptosporangiales</taxon>
        <taxon>Thermomonosporaceae</taxon>
        <taxon>Actinomadura</taxon>
    </lineage>
</organism>
<dbReference type="SUPFAM" id="SSF46785">
    <property type="entry name" value="Winged helix' DNA-binding domain"/>
    <property type="match status" value="1"/>
</dbReference>
<dbReference type="SMART" id="SM00347">
    <property type="entry name" value="HTH_MARR"/>
    <property type="match status" value="1"/>
</dbReference>
<sequence>MNGVELFLLGRTLMKIGEEVMPAPRGGPRGGTRAVLVVLSDIVDHPDSAVGEIAERTGLPQSQVSTAVARLRETGSVVTAPDPADRRRSLVRVADTVSERVAEVRSTSIDAALAAALNAERDAEHGADGAVTAEVVAEVTAALGVLARHLAPRSVARLHDDQGAPIVGI</sequence>
<dbReference type="Gene3D" id="1.10.10.10">
    <property type="entry name" value="Winged helix-like DNA-binding domain superfamily/Winged helix DNA-binding domain"/>
    <property type="match status" value="1"/>
</dbReference>
<name>A0ABW2XHU1_9ACTN</name>
<dbReference type="Proteomes" id="UP001597063">
    <property type="component" value="Unassembled WGS sequence"/>
</dbReference>
<evidence type="ECO:0000259" key="1">
    <source>
        <dbReference type="SMART" id="SM00347"/>
    </source>
</evidence>
<dbReference type="Pfam" id="PF12802">
    <property type="entry name" value="MarR_2"/>
    <property type="match status" value="1"/>
</dbReference>
<dbReference type="InterPro" id="IPR000835">
    <property type="entry name" value="HTH_MarR-typ"/>
</dbReference>
<reference evidence="3" key="1">
    <citation type="journal article" date="2019" name="Int. J. Syst. Evol. Microbiol.">
        <title>The Global Catalogue of Microorganisms (GCM) 10K type strain sequencing project: providing services to taxonomists for standard genome sequencing and annotation.</title>
        <authorList>
            <consortium name="The Broad Institute Genomics Platform"/>
            <consortium name="The Broad Institute Genome Sequencing Center for Infectious Disease"/>
            <person name="Wu L."/>
            <person name="Ma J."/>
        </authorList>
    </citation>
    <scope>NUCLEOTIDE SEQUENCE [LARGE SCALE GENOMIC DNA]</scope>
    <source>
        <strain evidence="3">JCM 9371</strain>
    </source>
</reference>
<accession>A0ABW2XHU1</accession>
<protein>
    <submittedName>
        <fullName evidence="2">MarR family transcriptional regulator</fullName>
    </submittedName>
</protein>
<dbReference type="InterPro" id="IPR036390">
    <property type="entry name" value="WH_DNA-bd_sf"/>
</dbReference>
<gene>
    <name evidence="2" type="ORF">ACFQZM_15175</name>
</gene>
<feature type="domain" description="HTH marR-type" evidence="1">
    <location>
        <begin position="24"/>
        <end position="121"/>
    </location>
</feature>
<proteinExistence type="predicted"/>
<evidence type="ECO:0000313" key="3">
    <source>
        <dbReference type="Proteomes" id="UP001597063"/>
    </source>
</evidence>